<proteinExistence type="predicted"/>
<feature type="domain" description="Glycoside hydrolase family 19 catalytic" evidence="1">
    <location>
        <begin position="250"/>
        <end position="305"/>
    </location>
</feature>
<organism evidence="2 3">
    <name type="scientific">Hoylesella loescheii DSM 19665 = JCM 12249 = ATCC 15930</name>
    <dbReference type="NCBI Taxonomy" id="1122985"/>
    <lineage>
        <taxon>Bacteria</taxon>
        <taxon>Pseudomonadati</taxon>
        <taxon>Bacteroidota</taxon>
        <taxon>Bacteroidia</taxon>
        <taxon>Bacteroidales</taxon>
        <taxon>Prevotellaceae</taxon>
        <taxon>Hoylesella</taxon>
    </lineage>
</organism>
<dbReference type="InterPro" id="IPR023346">
    <property type="entry name" value="Lysozyme-like_dom_sf"/>
</dbReference>
<dbReference type="EMBL" id="JNGW01000149">
    <property type="protein sequence ID" value="KDR50671.1"/>
    <property type="molecule type" value="Genomic_DNA"/>
</dbReference>
<dbReference type="PATRIC" id="fig|1122985.7.peg.3397"/>
<dbReference type="Proteomes" id="UP000027442">
    <property type="component" value="Unassembled WGS sequence"/>
</dbReference>
<dbReference type="Pfam" id="PF00182">
    <property type="entry name" value="Glyco_hydro_19"/>
    <property type="match status" value="1"/>
</dbReference>
<protein>
    <submittedName>
        <fullName evidence="2">Chitinase class I</fullName>
    </submittedName>
</protein>
<dbReference type="HOGENOM" id="CLU_754110_0_0_10"/>
<dbReference type="GO" id="GO:0016998">
    <property type="term" value="P:cell wall macromolecule catabolic process"/>
    <property type="evidence" value="ECO:0007669"/>
    <property type="project" value="InterPro"/>
</dbReference>
<dbReference type="AlphaFoldDB" id="A0A069QLI6"/>
<evidence type="ECO:0000259" key="1">
    <source>
        <dbReference type="Pfam" id="PF00182"/>
    </source>
</evidence>
<keyword evidence="3" id="KW-1185">Reference proteome</keyword>
<reference evidence="2 3" key="1">
    <citation type="submission" date="2013-08" db="EMBL/GenBank/DDBJ databases">
        <authorList>
            <person name="Weinstock G."/>
            <person name="Sodergren E."/>
            <person name="Wylie T."/>
            <person name="Fulton L."/>
            <person name="Fulton R."/>
            <person name="Fronick C."/>
            <person name="O'Laughlin M."/>
            <person name="Godfrey J."/>
            <person name="Miner T."/>
            <person name="Herter B."/>
            <person name="Appelbaum E."/>
            <person name="Cordes M."/>
            <person name="Lek S."/>
            <person name="Wollam A."/>
            <person name="Pepin K.H."/>
            <person name="Palsikar V.B."/>
            <person name="Mitreva M."/>
            <person name="Wilson R.K."/>
        </authorList>
    </citation>
    <scope>NUCLEOTIDE SEQUENCE [LARGE SCALE GENOMIC DNA]</scope>
    <source>
        <strain evidence="2 3">ATCC 15930</strain>
    </source>
</reference>
<sequence>MVSGEDLKIVHSGQTATLEQINPLDRRKVLIDAYWLDGEEERRDLYVNTPVTLYVQVKNAKAGEKLPLTFTSEKDSKVISYMGMVGANGLITINEFVLRNKMTSKVTSIKAFSEGIIGESKLELRSCLCDRDISIQELKDIVKKIRDNTFYDIKEKKKEIDPKTKKTIVKEVKVTKPISYFHKMNLFYDKHSNVPVKDRTFEMFTKVLNDAFRKYGITKCSHKIHFIANMYVETMYFTATRELGEKLRYDPYRGRGFLHLTHKENYQKYKDATNVDVIKNYKLVAHDLTIAADTAAWYWKMMKLNDYAEKDSIFNTARLINFPNAKTKVVINGYKEREMAWKQLKRIFSYPQACNTAIKERGNNEEK</sequence>
<dbReference type="RefSeq" id="WP_018968293.1">
    <property type="nucleotide sequence ID" value="NZ_KB899224.1"/>
</dbReference>
<evidence type="ECO:0000313" key="2">
    <source>
        <dbReference type="EMBL" id="KDR50671.1"/>
    </source>
</evidence>
<dbReference type="eggNOG" id="COG3179">
    <property type="taxonomic scope" value="Bacteria"/>
</dbReference>
<dbReference type="InterPro" id="IPR000726">
    <property type="entry name" value="Glyco_hydro_19_cat"/>
</dbReference>
<comment type="caution">
    <text evidence="2">The sequence shown here is derived from an EMBL/GenBank/DDBJ whole genome shotgun (WGS) entry which is preliminary data.</text>
</comment>
<gene>
    <name evidence="2" type="ORF">HMPREF1991_03279</name>
</gene>
<dbReference type="GO" id="GO:0006032">
    <property type="term" value="P:chitin catabolic process"/>
    <property type="evidence" value="ECO:0007669"/>
    <property type="project" value="InterPro"/>
</dbReference>
<dbReference type="GO" id="GO:0004568">
    <property type="term" value="F:chitinase activity"/>
    <property type="evidence" value="ECO:0007669"/>
    <property type="project" value="InterPro"/>
</dbReference>
<evidence type="ECO:0000313" key="3">
    <source>
        <dbReference type="Proteomes" id="UP000027442"/>
    </source>
</evidence>
<name>A0A069QLI6_HOYLO</name>
<accession>A0A069QLI6</accession>
<dbReference type="Gene3D" id="1.10.530.10">
    <property type="match status" value="1"/>
</dbReference>
<dbReference type="SUPFAM" id="SSF53955">
    <property type="entry name" value="Lysozyme-like"/>
    <property type="match status" value="1"/>
</dbReference>